<keyword evidence="6 12" id="KW-1133">Transmembrane helix</keyword>
<accession>A0A452EKC0</accession>
<dbReference type="PANTHER" id="PTHR26452">
    <property type="entry name" value="OLFACTORY RECEPTOR"/>
    <property type="match status" value="1"/>
</dbReference>
<dbReference type="Gene3D" id="1.20.1070.10">
    <property type="entry name" value="Rhodopsin 7-helix transmembrane proteins"/>
    <property type="match status" value="1"/>
</dbReference>
<feature type="transmembrane region" description="Helical" evidence="12">
    <location>
        <begin position="146"/>
        <end position="164"/>
    </location>
</feature>
<evidence type="ECO:0000256" key="11">
    <source>
        <dbReference type="RuleBase" id="RU000688"/>
    </source>
</evidence>
<keyword evidence="7 11" id="KW-0297">G-protein coupled receptor</keyword>
<evidence type="ECO:0000256" key="4">
    <source>
        <dbReference type="ARBA" id="ARBA00022692"/>
    </source>
</evidence>
<dbReference type="Ensembl" id="ENSCHIT00000020303.1">
    <property type="protein sequence ID" value="ENSCHIP00000012513.1"/>
    <property type="gene ID" value="ENSCHIG00000014234.1"/>
</dbReference>
<name>A0A452EKC0_CAPHI</name>
<keyword evidence="5 12" id="KW-0552">Olfaction</keyword>
<comment type="caution">
    <text evidence="12">Lacks conserved residue(s) required for the propagation of feature annotation.</text>
</comment>
<reference evidence="14" key="3">
    <citation type="submission" date="2025-09" db="UniProtKB">
        <authorList>
            <consortium name="Ensembl"/>
        </authorList>
    </citation>
    <scope>IDENTIFICATION</scope>
</reference>
<comment type="similarity">
    <text evidence="11">Belongs to the G-protein coupled receptor 1 family.</text>
</comment>
<dbReference type="Bgee" id="ENSCHIG00000014234">
    <property type="expression patterns" value="Expressed in liver"/>
</dbReference>
<organism evidence="14 15">
    <name type="scientific">Capra hircus</name>
    <name type="common">Goat</name>
    <dbReference type="NCBI Taxonomy" id="9925"/>
    <lineage>
        <taxon>Eukaryota</taxon>
        <taxon>Metazoa</taxon>
        <taxon>Chordata</taxon>
        <taxon>Craniata</taxon>
        <taxon>Vertebrata</taxon>
        <taxon>Euteleostomi</taxon>
        <taxon>Mammalia</taxon>
        <taxon>Eutheria</taxon>
        <taxon>Laurasiatheria</taxon>
        <taxon>Artiodactyla</taxon>
        <taxon>Ruminantia</taxon>
        <taxon>Pecora</taxon>
        <taxon>Bovidae</taxon>
        <taxon>Caprinae</taxon>
        <taxon>Capra</taxon>
    </lineage>
</organism>
<dbReference type="STRING" id="9925.ENSCHIP00000012513"/>
<dbReference type="Proteomes" id="UP000291000">
    <property type="component" value="Chromosome 26"/>
</dbReference>
<dbReference type="GO" id="GO:0004984">
    <property type="term" value="F:olfactory receptor activity"/>
    <property type="evidence" value="ECO:0007669"/>
    <property type="project" value="InterPro"/>
</dbReference>
<keyword evidence="15" id="KW-1185">Reference proteome</keyword>
<sequence length="311" mass="33612">LFFSPLSNETLVTEFVLQGFSELPRLRLPLFGCFFLYIVALTGSAAIIAVVSRSASLRSPMCFFLCNLAATDIVRTSSALPKVLAGLASAENTISFPGCTAQLFFLTWSASSELLLLTVMAYDRYTAICRPLHSSSRMSPRRCRSLAVGVRAVCAFNGSLHAGLMTRPSFCGPNVVAHFFCESPPLLLLSCSPTLVNSILTVLADAFYGVVHFLLTLVPYGCPVTRRRRAFSTCSSHLLAVSVRYSAVLCARISPASSCSPERSKGSAALYTMLSPTRNPISYSLRNMEVTRALGRLVQALLHPGVRGLPP</sequence>
<evidence type="ECO:0000313" key="14">
    <source>
        <dbReference type="Ensembl" id="ENSCHIP00000012513.1"/>
    </source>
</evidence>
<dbReference type="EMBL" id="LWLT01000025">
    <property type="status" value="NOT_ANNOTATED_CDS"/>
    <property type="molecule type" value="Genomic_DNA"/>
</dbReference>
<feature type="transmembrane region" description="Helical" evidence="12">
    <location>
        <begin position="28"/>
        <end position="51"/>
    </location>
</feature>
<gene>
    <name evidence="14" type="primary">LOC102183864</name>
</gene>
<keyword evidence="3 12" id="KW-1003">Cell membrane</keyword>
<dbReference type="GeneTree" id="ENSGT00940000163085"/>
<reference evidence="14" key="2">
    <citation type="submission" date="2025-08" db="UniProtKB">
        <authorList>
            <consortium name="Ensembl"/>
        </authorList>
    </citation>
    <scope>IDENTIFICATION</scope>
</reference>
<evidence type="ECO:0000256" key="8">
    <source>
        <dbReference type="ARBA" id="ARBA00023136"/>
    </source>
</evidence>
<dbReference type="GO" id="GO:0004930">
    <property type="term" value="F:G protein-coupled receptor activity"/>
    <property type="evidence" value="ECO:0007669"/>
    <property type="project" value="UniProtKB-KW"/>
</dbReference>
<evidence type="ECO:0000259" key="13">
    <source>
        <dbReference type="PROSITE" id="PS50262"/>
    </source>
</evidence>
<comment type="subcellular location">
    <subcellularLocation>
        <location evidence="2 12">Cell membrane</location>
        <topology evidence="2 12">Multi-pass membrane protein</topology>
    </subcellularLocation>
</comment>
<dbReference type="PROSITE" id="PS50262">
    <property type="entry name" value="G_PROTEIN_RECEP_F1_2"/>
    <property type="match status" value="1"/>
</dbReference>
<evidence type="ECO:0000256" key="6">
    <source>
        <dbReference type="ARBA" id="ARBA00022989"/>
    </source>
</evidence>
<keyword evidence="4 11" id="KW-0812">Transmembrane</keyword>
<comment type="function">
    <text evidence="1">Putative odorant or sperm cell receptor.</text>
</comment>
<evidence type="ECO:0000313" key="15">
    <source>
        <dbReference type="Proteomes" id="UP000291000"/>
    </source>
</evidence>
<evidence type="ECO:0000256" key="1">
    <source>
        <dbReference type="ARBA" id="ARBA00003929"/>
    </source>
</evidence>
<proteinExistence type="inferred from homology"/>
<keyword evidence="8 12" id="KW-0472">Membrane</keyword>
<evidence type="ECO:0000256" key="7">
    <source>
        <dbReference type="ARBA" id="ARBA00023040"/>
    </source>
</evidence>
<dbReference type="SUPFAM" id="SSF81321">
    <property type="entry name" value="Family A G protein-coupled receptor-like"/>
    <property type="match status" value="1"/>
</dbReference>
<dbReference type="InterPro" id="IPR000276">
    <property type="entry name" value="GPCR_Rhodpsn"/>
</dbReference>
<dbReference type="PRINTS" id="PR00245">
    <property type="entry name" value="OLFACTORYR"/>
</dbReference>
<dbReference type="FunFam" id="1.20.1070.10:FF:000015">
    <property type="entry name" value="Olfactory receptor"/>
    <property type="match status" value="1"/>
</dbReference>
<dbReference type="Pfam" id="PF13853">
    <property type="entry name" value="7tm_4"/>
    <property type="match status" value="1"/>
</dbReference>
<dbReference type="PROSITE" id="PS00237">
    <property type="entry name" value="G_PROTEIN_RECEP_F1_1"/>
    <property type="match status" value="1"/>
</dbReference>
<evidence type="ECO:0000256" key="12">
    <source>
        <dbReference type="RuleBase" id="RU363047"/>
    </source>
</evidence>
<evidence type="ECO:0000256" key="9">
    <source>
        <dbReference type="ARBA" id="ARBA00023170"/>
    </source>
</evidence>
<evidence type="ECO:0000256" key="5">
    <source>
        <dbReference type="ARBA" id="ARBA00022725"/>
    </source>
</evidence>
<dbReference type="InterPro" id="IPR000725">
    <property type="entry name" value="Olfact_rcpt"/>
</dbReference>
<evidence type="ECO:0000256" key="2">
    <source>
        <dbReference type="ARBA" id="ARBA00004651"/>
    </source>
</evidence>
<protein>
    <recommendedName>
        <fullName evidence="12">Olfactory receptor</fullName>
    </recommendedName>
</protein>
<feature type="transmembrane region" description="Helical" evidence="12">
    <location>
        <begin position="195"/>
        <end position="220"/>
    </location>
</feature>
<dbReference type="PRINTS" id="PR00237">
    <property type="entry name" value="GPCRRHODOPSN"/>
</dbReference>
<dbReference type="AlphaFoldDB" id="A0A452EKC0"/>
<reference evidence="14 15" key="1">
    <citation type="submission" date="2016-04" db="EMBL/GenBank/DDBJ databases">
        <title>Polished mammalian reference genomes with single-molecule sequencing and chromosome conformation capture applied to the Capra hircus genome.</title>
        <authorList>
            <person name="Bickhart D.M."/>
            <person name="Koren S."/>
            <person name="Rosen B."/>
            <person name="Hastie A."/>
            <person name="Liachko I."/>
            <person name="Sullivan S.T."/>
            <person name="Burton J."/>
            <person name="Sayre B.L."/>
            <person name="Huson H.J."/>
            <person name="Lee J."/>
            <person name="Lam E."/>
            <person name="Kelley C.M."/>
            <person name="Hutchison J.L."/>
            <person name="Zhou Y."/>
            <person name="Sun J."/>
            <person name="Crisa A."/>
            <person name="Schwartz J.C."/>
            <person name="Hammond J.A."/>
            <person name="Schroeder S.G."/>
            <person name="Liu G.E."/>
            <person name="Dunham M."/>
            <person name="Shendure J."/>
            <person name="Sonstegard T.S."/>
            <person name="Phillippy A.M."/>
            <person name="Van Tassell C.P."/>
            <person name="Smith T.P."/>
        </authorList>
    </citation>
    <scope>NUCLEOTIDE SEQUENCE [LARGE SCALE GENOMIC DNA]</scope>
</reference>
<feature type="domain" description="G-protein coupled receptors family 1 profile" evidence="13">
    <location>
        <begin position="43"/>
        <end position="283"/>
    </location>
</feature>
<dbReference type="GO" id="GO:0005886">
    <property type="term" value="C:plasma membrane"/>
    <property type="evidence" value="ECO:0007669"/>
    <property type="project" value="UniProtKB-SubCell"/>
</dbReference>
<keyword evidence="12" id="KW-0716">Sensory transduction</keyword>
<keyword evidence="10 11" id="KW-0807">Transducer</keyword>
<evidence type="ECO:0000256" key="10">
    <source>
        <dbReference type="ARBA" id="ARBA00023224"/>
    </source>
</evidence>
<keyword evidence="9 11" id="KW-0675">Receptor</keyword>
<evidence type="ECO:0000256" key="3">
    <source>
        <dbReference type="ARBA" id="ARBA00022475"/>
    </source>
</evidence>
<dbReference type="InterPro" id="IPR017452">
    <property type="entry name" value="GPCR_Rhodpsn_7TM"/>
</dbReference>
<dbReference type="InterPro" id="IPR050516">
    <property type="entry name" value="Olfactory_GPCR"/>
</dbReference>